<evidence type="ECO:0000313" key="3">
    <source>
        <dbReference type="Proteomes" id="UP000265520"/>
    </source>
</evidence>
<dbReference type="EMBL" id="LXQA010084287">
    <property type="protein sequence ID" value="MCI12466.1"/>
    <property type="molecule type" value="Genomic_DNA"/>
</dbReference>
<dbReference type="AlphaFoldDB" id="A0A392PME0"/>
<feature type="compositionally biased region" description="Polar residues" evidence="1">
    <location>
        <begin position="39"/>
        <end position="58"/>
    </location>
</feature>
<evidence type="ECO:0000313" key="2">
    <source>
        <dbReference type="EMBL" id="MCI12466.1"/>
    </source>
</evidence>
<feature type="compositionally biased region" description="Polar residues" evidence="1">
    <location>
        <begin position="12"/>
        <end position="21"/>
    </location>
</feature>
<feature type="region of interest" description="Disordered" evidence="1">
    <location>
        <begin position="1"/>
        <end position="21"/>
    </location>
</feature>
<feature type="region of interest" description="Disordered" evidence="1">
    <location>
        <begin position="37"/>
        <end position="76"/>
    </location>
</feature>
<sequence>MKSDFMLIPTPDATNSRNNLIEGSSEKQLEFQKKVSFEDGQSSANPSESTTINETPQSMFHGGSIARPKPGATKSDFMLIPTPDAMERAHFSKKRKFVIDKTTTLSN</sequence>
<accession>A0A392PME0</accession>
<name>A0A392PME0_9FABA</name>
<feature type="non-terminal residue" evidence="2">
    <location>
        <position position="107"/>
    </location>
</feature>
<comment type="caution">
    <text evidence="2">The sequence shown here is derived from an EMBL/GenBank/DDBJ whole genome shotgun (WGS) entry which is preliminary data.</text>
</comment>
<keyword evidence="3" id="KW-1185">Reference proteome</keyword>
<evidence type="ECO:0000256" key="1">
    <source>
        <dbReference type="SAM" id="MobiDB-lite"/>
    </source>
</evidence>
<proteinExistence type="predicted"/>
<protein>
    <submittedName>
        <fullName evidence="2">Sister chromatid cohesion 1 protein 2-like</fullName>
    </submittedName>
</protein>
<organism evidence="2 3">
    <name type="scientific">Trifolium medium</name>
    <dbReference type="NCBI Taxonomy" id="97028"/>
    <lineage>
        <taxon>Eukaryota</taxon>
        <taxon>Viridiplantae</taxon>
        <taxon>Streptophyta</taxon>
        <taxon>Embryophyta</taxon>
        <taxon>Tracheophyta</taxon>
        <taxon>Spermatophyta</taxon>
        <taxon>Magnoliopsida</taxon>
        <taxon>eudicotyledons</taxon>
        <taxon>Gunneridae</taxon>
        <taxon>Pentapetalae</taxon>
        <taxon>rosids</taxon>
        <taxon>fabids</taxon>
        <taxon>Fabales</taxon>
        <taxon>Fabaceae</taxon>
        <taxon>Papilionoideae</taxon>
        <taxon>50 kb inversion clade</taxon>
        <taxon>NPAAA clade</taxon>
        <taxon>Hologalegina</taxon>
        <taxon>IRL clade</taxon>
        <taxon>Trifolieae</taxon>
        <taxon>Trifolium</taxon>
    </lineage>
</organism>
<dbReference type="Proteomes" id="UP000265520">
    <property type="component" value="Unassembled WGS sequence"/>
</dbReference>
<reference evidence="2 3" key="1">
    <citation type="journal article" date="2018" name="Front. Plant Sci.">
        <title>Red Clover (Trifolium pratense) and Zigzag Clover (T. medium) - A Picture of Genomic Similarities and Differences.</title>
        <authorList>
            <person name="Dluhosova J."/>
            <person name="Istvanek J."/>
            <person name="Nedelnik J."/>
            <person name="Repkova J."/>
        </authorList>
    </citation>
    <scope>NUCLEOTIDE SEQUENCE [LARGE SCALE GENOMIC DNA]</scope>
    <source>
        <strain evidence="3">cv. 10/8</strain>
        <tissue evidence="2">Leaf</tissue>
    </source>
</reference>